<dbReference type="Proteomes" id="UP000279275">
    <property type="component" value="Unassembled WGS sequence"/>
</dbReference>
<dbReference type="RefSeq" id="WP_147471518.1">
    <property type="nucleotide sequence ID" value="NZ_RFFH01000003.1"/>
</dbReference>
<comment type="caution">
    <text evidence="1">The sequence shown here is derived from an EMBL/GenBank/DDBJ whole genome shotgun (WGS) entry which is preliminary data.</text>
</comment>
<proteinExistence type="predicted"/>
<protein>
    <submittedName>
        <fullName evidence="1">Uncharacterized protein</fullName>
    </submittedName>
</protein>
<reference evidence="1 2" key="1">
    <citation type="submission" date="2018-10" db="EMBL/GenBank/DDBJ databases">
        <title>Isolation from cow dung.</title>
        <authorList>
            <person name="Ling L."/>
        </authorList>
    </citation>
    <scope>NUCLEOTIDE SEQUENCE [LARGE SCALE GENOMIC DNA]</scope>
    <source>
        <strain evidence="1 2">NEAU-LL90</strain>
    </source>
</reference>
<accession>A0A3M2LAE4</accession>
<keyword evidence="2" id="KW-1185">Reference proteome</keyword>
<organism evidence="1 2">
    <name type="scientific">Nocardia stercoris</name>
    <dbReference type="NCBI Taxonomy" id="2483361"/>
    <lineage>
        <taxon>Bacteria</taxon>
        <taxon>Bacillati</taxon>
        <taxon>Actinomycetota</taxon>
        <taxon>Actinomycetes</taxon>
        <taxon>Mycobacteriales</taxon>
        <taxon>Nocardiaceae</taxon>
        <taxon>Nocardia</taxon>
    </lineage>
</organism>
<dbReference type="AlphaFoldDB" id="A0A3M2LAE4"/>
<dbReference type="OrthoDB" id="4558785at2"/>
<evidence type="ECO:0000313" key="2">
    <source>
        <dbReference type="Proteomes" id="UP000279275"/>
    </source>
</evidence>
<evidence type="ECO:0000313" key="1">
    <source>
        <dbReference type="EMBL" id="RMI33533.1"/>
    </source>
</evidence>
<gene>
    <name evidence="1" type="ORF">EBN03_10480</name>
</gene>
<name>A0A3M2LAE4_9NOCA</name>
<dbReference type="EMBL" id="RFFH01000003">
    <property type="protein sequence ID" value="RMI33533.1"/>
    <property type="molecule type" value="Genomic_DNA"/>
</dbReference>
<sequence>MDATTPCETQSVEIDHMMLHLECAVWWSPADSAYVAVDLHHAPFIHSDPRSAQAAIDGLESAVRAHLLSASRRAA</sequence>